<organism evidence="1 2">
    <name type="scientific">Arachis hypogaea</name>
    <name type="common">Peanut</name>
    <dbReference type="NCBI Taxonomy" id="3818"/>
    <lineage>
        <taxon>Eukaryota</taxon>
        <taxon>Viridiplantae</taxon>
        <taxon>Streptophyta</taxon>
        <taxon>Embryophyta</taxon>
        <taxon>Tracheophyta</taxon>
        <taxon>Spermatophyta</taxon>
        <taxon>Magnoliopsida</taxon>
        <taxon>eudicotyledons</taxon>
        <taxon>Gunneridae</taxon>
        <taxon>Pentapetalae</taxon>
        <taxon>rosids</taxon>
        <taxon>fabids</taxon>
        <taxon>Fabales</taxon>
        <taxon>Fabaceae</taxon>
        <taxon>Papilionoideae</taxon>
        <taxon>50 kb inversion clade</taxon>
        <taxon>dalbergioids sensu lato</taxon>
        <taxon>Dalbergieae</taxon>
        <taxon>Pterocarpus clade</taxon>
        <taxon>Arachis</taxon>
    </lineage>
</organism>
<protein>
    <submittedName>
        <fullName evidence="1">Uncharacterized protein</fullName>
    </submittedName>
</protein>
<dbReference type="EMBL" id="SDMP01000009">
    <property type="protein sequence ID" value="RYR39370.1"/>
    <property type="molecule type" value="Genomic_DNA"/>
</dbReference>
<proteinExistence type="predicted"/>
<gene>
    <name evidence="1" type="ORF">Ahy_A09g044881</name>
</gene>
<keyword evidence="2" id="KW-1185">Reference proteome</keyword>
<evidence type="ECO:0000313" key="1">
    <source>
        <dbReference type="EMBL" id="RYR39370.1"/>
    </source>
</evidence>
<comment type="caution">
    <text evidence="1">The sequence shown here is derived from an EMBL/GenBank/DDBJ whole genome shotgun (WGS) entry which is preliminary data.</text>
</comment>
<dbReference type="Proteomes" id="UP000289738">
    <property type="component" value="Chromosome A09"/>
</dbReference>
<sequence>MLRNILQQSQHMSERVHVPILILHGRYKVLGRKGVQIPQSSVSPVAPLRYPCPMQNIPVMKLHSAKSDATLVQWNVPCSLRGRLCVSKLAHHAVCRVPFDTLERQQQSNGITHIKMTIINKLYVHEVYKMTDVRKVYRFEFTPLGDPETWPAYEGPLLVTNPALRRTSKSRPKLTQYLNKMDSHDMSGP</sequence>
<name>A0A445BL25_ARAHY</name>
<dbReference type="AlphaFoldDB" id="A0A445BL25"/>
<accession>A0A445BL25</accession>
<evidence type="ECO:0000313" key="2">
    <source>
        <dbReference type="Proteomes" id="UP000289738"/>
    </source>
</evidence>
<reference evidence="1 2" key="1">
    <citation type="submission" date="2019-01" db="EMBL/GenBank/DDBJ databases">
        <title>Sequencing of cultivated peanut Arachis hypogaea provides insights into genome evolution and oil improvement.</title>
        <authorList>
            <person name="Chen X."/>
        </authorList>
    </citation>
    <scope>NUCLEOTIDE SEQUENCE [LARGE SCALE GENOMIC DNA]</scope>
    <source>
        <strain evidence="2">cv. Fuhuasheng</strain>
        <tissue evidence="1">Leaves</tissue>
    </source>
</reference>